<gene>
    <name evidence="2" type="ORF">LPMP_211930</name>
</gene>
<feature type="repeat" description="PPR" evidence="1">
    <location>
        <begin position="143"/>
        <end position="177"/>
    </location>
</feature>
<reference evidence="2 3" key="1">
    <citation type="journal article" date="2015" name="Sci. Rep.">
        <title>The genome of Leishmania panamensis: insights into genomics of the L. (Viannia) subgenus.</title>
        <authorList>
            <person name="Llanes A."/>
            <person name="Restrepo C.M."/>
            <person name="Vecchio G.D."/>
            <person name="Anguizola F.J."/>
            <person name="Lleonart R."/>
        </authorList>
    </citation>
    <scope>NUCLEOTIDE SEQUENCE [LARGE SCALE GENOMIC DNA]</scope>
    <source>
        <strain evidence="2 3">MHOM/PA/94/PSC-1</strain>
    </source>
</reference>
<name>A0A088RQX3_LEIPA</name>
<dbReference type="NCBIfam" id="TIGR00756">
    <property type="entry name" value="PPR"/>
    <property type="match status" value="1"/>
</dbReference>
<dbReference type="FunFam" id="1.25.40.10:FF:001596">
    <property type="entry name" value="Mitochondrial RNA binding complex 1 subunit, putative"/>
    <property type="match status" value="1"/>
</dbReference>
<dbReference type="VEuPathDB" id="TriTrypDB:LPAL13_210023300"/>
<dbReference type="eggNOG" id="ENOG502RSBR">
    <property type="taxonomic scope" value="Eukaryota"/>
</dbReference>
<keyword evidence="3" id="KW-1185">Reference proteome</keyword>
<organism evidence="2 3">
    <name type="scientific">Leishmania panamensis</name>
    <dbReference type="NCBI Taxonomy" id="5679"/>
    <lineage>
        <taxon>Eukaryota</taxon>
        <taxon>Discoba</taxon>
        <taxon>Euglenozoa</taxon>
        <taxon>Kinetoplastea</taxon>
        <taxon>Metakinetoplastina</taxon>
        <taxon>Trypanosomatida</taxon>
        <taxon>Trypanosomatidae</taxon>
        <taxon>Leishmaniinae</taxon>
        <taxon>Leishmania</taxon>
        <taxon>Leishmania guyanensis species complex</taxon>
    </lineage>
</organism>
<dbReference type="InterPro" id="IPR002885">
    <property type="entry name" value="PPR_rpt"/>
</dbReference>
<protein>
    <submittedName>
        <fullName evidence="2">Mitochondrial RNA binding complex 1 subunit, putative</fullName>
    </submittedName>
</protein>
<accession>A0A088RQX3</accession>
<dbReference type="InterPro" id="IPR011990">
    <property type="entry name" value="TPR-like_helical_dom_sf"/>
</dbReference>
<dbReference type="PROSITE" id="PS51375">
    <property type="entry name" value="PPR"/>
    <property type="match status" value="1"/>
</dbReference>
<dbReference type="EMBL" id="CP009390">
    <property type="protein sequence ID" value="AIN98270.1"/>
    <property type="molecule type" value="Genomic_DNA"/>
</dbReference>
<dbReference type="RefSeq" id="XP_010698977.1">
    <property type="nucleotide sequence ID" value="XM_010700675.1"/>
</dbReference>
<dbReference type="AlphaFoldDB" id="A0A088RQX3"/>
<dbReference type="Gene3D" id="1.25.40.10">
    <property type="entry name" value="Tetratricopeptide repeat domain"/>
    <property type="match status" value="1"/>
</dbReference>
<evidence type="ECO:0000313" key="3">
    <source>
        <dbReference type="Proteomes" id="UP000063063"/>
    </source>
</evidence>
<dbReference type="GeneID" id="22575015"/>
<evidence type="ECO:0000256" key="1">
    <source>
        <dbReference type="PROSITE-ProRule" id="PRU00708"/>
    </source>
</evidence>
<dbReference type="OrthoDB" id="185373at2759"/>
<dbReference type="KEGG" id="lpan:LPMP_211930"/>
<sequence>MLRRTEIALKKGWTHNPGRTRRGGKNLAWRPKISETNLGQFVPLALVHPRRHPNSWQERQFNTLGYTKWPKDIGFYNSGDNFEVTPEAAWRLYVHARDEPYWGKLHCEKTIITLLPVVEKAPKENMERVLDVFRHYLKRYGADHYIYNAVMQAAAFAKDYEQAEQLFREMETLGLEPNAQSYVNMMLAAKLCGLPLEKSEAYFKRAVKDGAMRSVMRIDTEFRMWMDQLDRFGSFTASSGYLSVNEEGAKPMPRDMWAIWGWHRSESKFISRHDLIMQQVRARVRCGKELIGTAYIKTRRQPWAKFNGMLRHDYNGPPYHAPTAFPDAPEYTSEAGHKAF</sequence>
<evidence type="ECO:0000313" key="2">
    <source>
        <dbReference type="EMBL" id="AIN98270.1"/>
    </source>
</evidence>
<dbReference type="Pfam" id="PF13041">
    <property type="entry name" value="PPR_2"/>
    <property type="match status" value="1"/>
</dbReference>
<dbReference type="VEuPathDB" id="TriTrypDB:LPMP_211930"/>
<dbReference type="Proteomes" id="UP000063063">
    <property type="component" value="Chromosome 21"/>
</dbReference>
<proteinExistence type="predicted"/>